<evidence type="ECO:0000256" key="2">
    <source>
        <dbReference type="ARBA" id="ARBA00023186"/>
    </source>
</evidence>
<keyword evidence="5" id="KW-1185">Reference proteome</keyword>
<dbReference type="RefSeq" id="WP_182953700.1">
    <property type="nucleotide sequence ID" value="NZ_WNXC01000001.1"/>
</dbReference>
<evidence type="ECO:0000256" key="3">
    <source>
        <dbReference type="HAMAP-Rule" id="MF_01384"/>
    </source>
</evidence>
<organism evidence="4 5">
    <name type="scientific">Pedobacter gandavensis</name>
    <dbReference type="NCBI Taxonomy" id="2679963"/>
    <lineage>
        <taxon>Bacteria</taxon>
        <taxon>Pseudomonadati</taxon>
        <taxon>Bacteroidota</taxon>
        <taxon>Sphingobacteriia</taxon>
        <taxon>Sphingobacteriales</taxon>
        <taxon>Sphingobacteriaceae</taxon>
        <taxon>Pedobacter</taxon>
    </lineage>
</organism>
<comment type="function">
    <text evidence="3">Required for maturation of urease via the functional incorporation of the urease nickel metallocenter.</text>
</comment>
<proteinExistence type="inferred from homology"/>
<dbReference type="HAMAP" id="MF_01384">
    <property type="entry name" value="UreD"/>
    <property type="match status" value="1"/>
</dbReference>
<evidence type="ECO:0000313" key="4">
    <source>
        <dbReference type="EMBL" id="MBB2148109.1"/>
    </source>
</evidence>
<comment type="subunit">
    <text evidence="3">UreD, UreF and UreG form a complex that acts as a GTP-hydrolysis-dependent molecular chaperone, activating the urease apoprotein by helping to assemble the nickel containing metallocenter of UreC. The UreE protein probably delivers the nickel.</text>
</comment>
<comment type="similarity">
    <text evidence="1 3">Belongs to the UreD family.</text>
</comment>
<comment type="caution">
    <text evidence="4">The sequence shown here is derived from an EMBL/GenBank/DDBJ whole genome shotgun (WGS) entry which is preliminary data.</text>
</comment>
<keyword evidence="3" id="KW-0996">Nickel insertion</keyword>
<evidence type="ECO:0000256" key="1">
    <source>
        <dbReference type="ARBA" id="ARBA00007177"/>
    </source>
</evidence>
<dbReference type="PANTHER" id="PTHR33643:SF1">
    <property type="entry name" value="UREASE ACCESSORY PROTEIN D"/>
    <property type="match status" value="1"/>
</dbReference>
<keyword evidence="2 3" id="KW-0143">Chaperone</keyword>
<gene>
    <name evidence="3" type="primary">ureD</name>
    <name evidence="4" type="ORF">GM920_04200</name>
</gene>
<dbReference type="Proteomes" id="UP000636110">
    <property type="component" value="Unassembled WGS sequence"/>
</dbReference>
<sequence length="270" mass="31025">MDSAIKISVCVEEEKTVMKDSFYNMPYKIVPYGSQRENQHLELIIMSSSPGIMDEDHLKIDIQIAEKANLHLYSQSYNKLHPMKTGATQQTMVNVGADAFFQYIPYPITPFKDSIFHTVNEVRMEKGSTLLWGDIICAGRVQREEIFQFEKLHSTTKIYKEGKIVYIDNQVLKPKEQPIDQMLFHEGYTHQATLIIASDFAVAFKKELDEIFRGEYEDITFGFTMCSKDMVLVRALGNNGDLLYNFLKTVASMCTDFMEHQTPIAELIES</sequence>
<name>A0ABR6ETF8_9SPHI</name>
<dbReference type="PANTHER" id="PTHR33643">
    <property type="entry name" value="UREASE ACCESSORY PROTEIN D"/>
    <property type="match status" value="1"/>
</dbReference>
<keyword evidence="3" id="KW-0963">Cytoplasm</keyword>
<protein>
    <recommendedName>
        <fullName evidence="3">Urease accessory protein UreD</fullName>
    </recommendedName>
</protein>
<accession>A0ABR6ETF8</accession>
<dbReference type="Pfam" id="PF01774">
    <property type="entry name" value="UreD"/>
    <property type="match status" value="1"/>
</dbReference>
<dbReference type="EMBL" id="WNXC01000001">
    <property type="protein sequence ID" value="MBB2148109.1"/>
    <property type="molecule type" value="Genomic_DNA"/>
</dbReference>
<reference evidence="4 5" key="1">
    <citation type="submission" date="2019-11" db="EMBL/GenBank/DDBJ databases">
        <title>Description of Pedobacter sp. LMG 31462T.</title>
        <authorList>
            <person name="Carlier A."/>
            <person name="Qi S."/>
            <person name="Vandamme P."/>
        </authorList>
    </citation>
    <scope>NUCLEOTIDE SEQUENCE [LARGE SCALE GENOMIC DNA]</scope>
    <source>
        <strain evidence="4 5">LMG 31462</strain>
    </source>
</reference>
<dbReference type="InterPro" id="IPR002669">
    <property type="entry name" value="UreD"/>
</dbReference>
<evidence type="ECO:0000313" key="5">
    <source>
        <dbReference type="Proteomes" id="UP000636110"/>
    </source>
</evidence>
<comment type="subcellular location">
    <subcellularLocation>
        <location evidence="3">Cytoplasm</location>
    </subcellularLocation>
</comment>